<dbReference type="InterPro" id="IPR037923">
    <property type="entry name" value="HTH-like"/>
</dbReference>
<dbReference type="SUPFAM" id="SSF46689">
    <property type="entry name" value="Homeodomain-like"/>
    <property type="match status" value="2"/>
</dbReference>
<gene>
    <name evidence="5" type="ORF">HH215_14535</name>
</gene>
<dbReference type="SMART" id="SM00342">
    <property type="entry name" value="HTH_ARAC"/>
    <property type="match status" value="1"/>
</dbReference>
<dbReference type="Gene3D" id="2.60.120.10">
    <property type="entry name" value="Jelly Rolls"/>
    <property type="match status" value="1"/>
</dbReference>
<dbReference type="SUPFAM" id="SSF51215">
    <property type="entry name" value="Regulatory protein AraC"/>
    <property type="match status" value="1"/>
</dbReference>
<dbReference type="Gene3D" id="1.10.10.60">
    <property type="entry name" value="Homeodomain-like"/>
    <property type="match status" value="2"/>
</dbReference>
<dbReference type="GO" id="GO:0043565">
    <property type="term" value="F:sequence-specific DNA binding"/>
    <property type="evidence" value="ECO:0007669"/>
    <property type="project" value="InterPro"/>
</dbReference>
<reference evidence="5 6" key="1">
    <citation type="submission" date="2020-04" db="EMBL/GenBank/DDBJ databases">
        <title>Genome sequencing of novel species.</title>
        <authorList>
            <person name="Heo J."/>
            <person name="Kim S.-J."/>
            <person name="Kim J.-S."/>
            <person name="Hong S.-B."/>
            <person name="Kwon S.-W."/>
        </authorList>
    </citation>
    <scope>NUCLEOTIDE SEQUENCE [LARGE SCALE GENOMIC DNA]</scope>
    <source>
        <strain evidence="5 6">MFER-1</strain>
    </source>
</reference>
<dbReference type="Pfam" id="PF02311">
    <property type="entry name" value="AraC_binding"/>
    <property type="match status" value="1"/>
</dbReference>
<dbReference type="EMBL" id="CP051680">
    <property type="protein sequence ID" value="QJD84284.1"/>
    <property type="molecule type" value="Genomic_DNA"/>
</dbReference>
<sequence>MREEMPFSEISIEQCIAGTVVHPPGGTYGPRYYREFQLILLHSGSMEVDVDGTHYRVRPGQVMLLLPGQTVYIAFDPSCQSWHRWITASPKDYGSDMQNRLNGMPCVLPISEQMNRLVDLSVLQQRIDTPEHRNVQNALGLTAIRLYAAESLGSDAIIANPLIREVKTFIHENYSEPLSMREVAERFNVSVSHLARVFKENEGVTLIQYLWHYRVEHSLVLLRTTGLSIGEIAEQCGFKSRYHYSRMVRSLTGKSASEIRTVHWRK</sequence>
<dbReference type="Pfam" id="PF12833">
    <property type="entry name" value="HTH_18"/>
    <property type="match status" value="1"/>
</dbReference>
<protein>
    <submittedName>
        <fullName evidence="5">AraC family transcriptional regulator</fullName>
    </submittedName>
</protein>
<dbReference type="RefSeq" id="WP_169280568.1">
    <property type="nucleotide sequence ID" value="NZ_CP051680.1"/>
</dbReference>
<dbReference type="KEGG" id="cheb:HH215_14535"/>
<dbReference type="PANTHER" id="PTHR43280:SF10">
    <property type="entry name" value="REGULATORY PROTEIN POCR"/>
    <property type="match status" value="1"/>
</dbReference>
<evidence type="ECO:0000313" key="5">
    <source>
        <dbReference type="EMBL" id="QJD84284.1"/>
    </source>
</evidence>
<feature type="domain" description="HTH araC/xylS-type" evidence="4">
    <location>
        <begin position="164"/>
        <end position="262"/>
    </location>
</feature>
<dbReference type="GO" id="GO:0003700">
    <property type="term" value="F:DNA-binding transcription factor activity"/>
    <property type="evidence" value="ECO:0007669"/>
    <property type="project" value="InterPro"/>
</dbReference>
<dbReference type="AlphaFoldDB" id="A0A7Z2VK03"/>
<dbReference type="PROSITE" id="PS00041">
    <property type="entry name" value="HTH_ARAC_FAMILY_1"/>
    <property type="match status" value="1"/>
</dbReference>
<keyword evidence="2" id="KW-0238">DNA-binding</keyword>
<dbReference type="InterPro" id="IPR009057">
    <property type="entry name" value="Homeodomain-like_sf"/>
</dbReference>
<evidence type="ECO:0000256" key="2">
    <source>
        <dbReference type="ARBA" id="ARBA00023125"/>
    </source>
</evidence>
<dbReference type="Proteomes" id="UP000502248">
    <property type="component" value="Chromosome"/>
</dbReference>
<keyword evidence="1" id="KW-0805">Transcription regulation</keyword>
<evidence type="ECO:0000256" key="3">
    <source>
        <dbReference type="ARBA" id="ARBA00023163"/>
    </source>
</evidence>
<name>A0A7Z2VK03_9BACL</name>
<dbReference type="PANTHER" id="PTHR43280">
    <property type="entry name" value="ARAC-FAMILY TRANSCRIPTIONAL REGULATOR"/>
    <property type="match status" value="1"/>
</dbReference>
<dbReference type="InterPro" id="IPR018062">
    <property type="entry name" value="HTH_AraC-typ_CS"/>
</dbReference>
<dbReference type="InterPro" id="IPR003313">
    <property type="entry name" value="AraC-bd"/>
</dbReference>
<evidence type="ECO:0000313" key="6">
    <source>
        <dbReference type="Proteomes" id="UP000502248"/>
    </source>
</evidence>
<evidence type="ECO:0000259" key="4">
    <source>
        <dbReference type="PROSITE" id="PS01124"/>
    </source>
</evidence>
<evidence type="ECO:0000256" key="1">
    <source>
        <dbReference type="ARBA" id="ARBA00023015"/>
    </source>
</evidence>
<accession>A0A7Z2VK03</accession>
<dbReference type="InterPro" id="IPR018060">
    <property type="entry name" value="HTH_AraC"/>
</dbReference>
<proteinExistence type="predicted"/>
<keyword evidence="3" id="KW-0804">Transcription</keyword>
<dbReference type="InterPro" id="IPR014710">
    <property type="entry name" value="RmlC-like_jellyroll"/>
</dbReference>
<organism evidence="5 6">
    <name type="scientific">Cohnella herbarum</name>
    <dbReference type="NCBI Taxonomy" id="2728023"/>
    <lineage>
        <taxon>Bacteria</taxon>
        <taxon>Bacillati</taxon>
        <taxon>Bacillota</taxon>
        <taxon>Bacilli</taxon>
        <taxon>Bacillales</taxon>
        <taxon>Paenibacillaceae</taxon>
        <taxon>Cohnella</taxon>
    </lineage>
</organism>
<keyword evidence="6" id="KW-1185">Reference proteome</keyword>
<dbReference type="PROSITE" id="PS01124">
    <property type="entry name" value="HTH_ARAC_FAMILY_2"/>
    <property type="match status" value="1"/>
</dbReference>